<dbReference type="PANTHER" id="PTHR10091:SF49">
    <property type="entry name" value="ALDOSE 1-EPIMERASE"/>
    <property type="match status" value="1"/>
</dbReference>
<dbReference type="GO" id="GO:0033499">
    <property type="term" value="P:galactose catabolic process via UDP-galactose, Leloir pathway"/>
    <property type="evidence" value="ECO:0007669"/>
    <property type="project" value="TreeGrafter"/>
</dbReference>
<evidence type="ECO:0000256" key="1">
    <source>
        <dbReference type="ARBA" id="ARBA00005028"/>
    </source>
</evidence>
<feature type="binding site" evidence="8">
    <location>
        <begin position="180"/>
        <end position="182"/>
    </location>
    <ligand>
        <name>beta-D-galactose</name>
        <dbReference type="ChEBI" id="CHEBI:27667"/>
    </ligand>
</feature>
<dbReference type="CDD" id="cd09019">
    <property type="entry name" value="galactose_mutarotase_like"/>
    <property type="match status" value="1"/>
</dbReference>
<feature type="active site" description="Proton acceptor" evidence="6">
    <location>
        <position position="309"/>
    </location>
</feature>
<dbReference type="GO" id="GO:0006006">
    <property type="term" value="P:glucose metabolic process"/>
    <property type="evidence" value="ECO:0007669"/>
    <property type="project" value="TreeGrafter"/>
</dbReference>
<evidence type="ECO:0000256" key="4">
    <source>
        <dbReference type="ARBA" id="ARBA00023277"/>
    </source>
</evidence>
<evidence type="ECO:0000313" key="10">
    <source>
        <dbReference type="Proteomes" id="UP000440304"/>
    </source>
</evidence>
<dbReference type="InterPro" id="IPR008183">
    <property type="entry name" value="Aldose_1/G6P_1-epimerase"/>
</dbReference>
<comment type="caution">
    <text evidence="9">The sequence shown here is derived from an EMBL/GenBank/DDBJ whole genome shotgun (WGS) entry which is preliminary data.</text>
</comment>
<dbReference type="OrthoDB" id="9779408at2"/>
<keyword evidence="3 5" id="KW-0413">Isomerase</keyword>
<reference evidence="9 10" key="1">
    <citation type="submission" date="2019-12" db="EMBL/GenBank/DDBJ databases">
        <title>Shinella granuli gen. nov., sp. nov., and proposal of the reclassification of Zoogloea ramigera ATCC 19623 as Shinella zoogloeoides sp. nov.</title>
        <authorList>
            <person name="Gao J."/>
        </authorList>
    </citation>
    <scope>NUCLEOTIDE SEQUENCE [LARGE SCALE GENOMIC DNA]</scope>
    <source>
        <strain evidence="9 10">DSM 287</strain>
    </source>
</reference>
<comment type="catalytic activity">
    <reaction evidence="5">
        <text>alpha-D-glucose = beta-D-glucose</text>
        <dbReference type="Rhea" id="RHEA:10264"/>
        <dbReference type="ChEBI" id="CHEBI:15903"/>
        <dbReference type="ChEBI" id="CHEBI:17925"/>
        <dbReference type="EC" id="5.1.3.3"/>
    </reaction>
</comment>
<dbReference type="GO" id="GO:0030246">
    <property type="term" value="F:carbohydrate binding"/>
    <property type="evidence" value="ECO:0007669"/>
    <property type="project" value="InterPro"/>
</dbReference>
<dbReference type="EC" id="5.1.3.3" evidence="5"/>
<sequence>MRRKRAVHAGNEIFGHLESGEPVERIRLTGGGLTAHVLTWGSVIQDLRLAGHDAPLVLGYEDLPSYLAHSPYFGATPGRCANRIAGGRFAIDGVAYQLERNERGVTHLHGGSDGMGRQNWRIADQGGDFVTLAVTDPAGRAGYPGTAALTCTYRLAGDGVLSVVYEATADAPTPVNLCQHSYFNLDGSADAFGHEIRLAADHYLPVDDKLIPTGEVRSVAGTPFDLRDWTPLRRQTEAGGIAFDHNFCLSPERRAKRSVGAVRSPASGVSLEVLTTEPGVQLYTGGYVNSPVPGLDGRRYGPFAGFCLETQIWPDAVNHDHFPKAVLRPGETLRQETDYAFRKD</sequence>
<dbReference type="GO" id="GO:0004034">
    <property type="term" value="F:aldose 1-epimerase activity"/>
    <property type="evidence" value="ECO:0007669"/>
    <property type="project" value="UniProtKB-EC"/>
</dbReference>
<accession>A0A6N8TML6</accession>
<dbReference type="InterPro" id="IPR015443">
    <property type="entry name" value="Aldose_1-epimerase"/>
</dbReference>
<dbReference type="RefSeq" id="WP_160787674.1">
    <property type="nucleotide sequence ID" value="NZ_CP086610.1"/>
</dbReference>
<dbReference type="InterPro" id="IPR047215">
    <property type="entry name" value="Galactose_mutarotase-like"/>
</dbReference>
<keyword evidence="4 5" id="KW-0119">Carbohydrate metabolism</keyword>
<proteinExistence type="inferred from homology"/>
<evidence type="ECO:0000313" key="9">
    <source>
        <dbReference type="EMBL" id="MXO02380.1"/>
    </source>
</evidence>
<dbReference type="EMBL" id="WUML01000021">
    <property type="protein sequence ID" value="MXO02380.1"/>
    <property type="molecule type" value="Genomic_DNA"/>
</dbReference>
<gene>
    <name evidence="9" type="ORF">GR156_18850</name>
</gene>
<dbReference type="AlphaFoldDB" id="A0A6N8TML6"/>
<evidence type="ECO:0000256" key="2">
    <source>
        <dbReference type="ARBA" id="ARBA00006206"/>
    </source>
</evidence>
<evidence type="ECO:0000256" key="3">
    <source>
        <dbReference type="ARBA" id="ARBA00023235"/>
    </source>
</evidence>
<dbReference type="PIRSF" id="PIRSF005096">
    <property type="entry name" value="GALM"/>
    <property type="match status" value="1"/>
</dbReference>
<comment type="similarity">
    <text evidence="2 5">Belongs to the aldose epimerase family.</text>
</comment>
<evidence type="ECO:0000256" key="5">
    <source>
        <dbReference type="PIRNR" id="PIRNR005096"/>
    </source>
</evidence>
<feature type="binding site" evidence="7">
    <location>
        <position position="244"/>
    </location>
    <ligand>
        <name>beta-D-galactose</name>
        <dbReference type="ChEBI" id="CHEBI:27667"/>
    </ligand>
</feature>
<dbReference type="InterPro" id="IPR011013">
    <property type="entry name" value="Gal_mutarotase_sf_dom"/>
</dbReference>
<evidence type="ECO:0000256" key="6">
    <source>
        <dbReference type="PIRSR" id="PIRSR005096-1"/>
    </source>
</evidence>
<name>A0A6N8TML6_SHIZO</name>
<protein>
    <recommendedName>
        <fullName evidence="5">Aldose 1-epimerase</fullName>
        <ecNumber evidence="5">5.1.3.3</ecNumber>
    </recommendedName>
</protein>
<dbReference type="UniPathway" id="UPA00242"/>
<comment type="pathway">
    <text evidence="1 5">Carbohydrate metabolism; hexose metabolism.</text>
</comment>
<evidence type="ECO:0000256" key="8">
    <source>
        <dbReference type="PIRSR" id="PIRSR005096-3"/>
    </source>
</evidence>
<dbReference type="PANTHER" id="PTHR10091">
    <property type="entry name" value="ALDOSE-1-EPIMERASE"/>
    <property type="match status" value="1"/>
</dbReference>
<feature type="binding site" evidence="8">
    <location>
        <begin position="82"/>
        <end position="83"/>
    </location>
    <ligand>
        <name>beta-D-galactose</name>
        <dbReference type="ChEBI" id="CHEBI:27667"/>
    </ligand>
</feature>
<evidence type="ECO:0000256" key="7">
    <source>
        <dbReference type="PIRSR" id="PIRSR005096-2"/>
    </source>
</evidence>
<dbReference type="Gene3D" id="2.70.98.10">
    <property type="match status" value="1"/>
</dbReference>
<dbReference type="SUPFAM" id="SSF74650">
    <property type="entry name" value="Galactose mutarotase-like"/>
    <property type="match status" value="1"/>
</dbReference>
<organism evidence="9 10">
    <name type="scientific">Shinella zoogloeoides</name>
    <name type="common">Crabtreella saccharophila</name>
    <dbReference type="NCBI Taxonomy" id="352475"/>
    <lineage>
        <taxon>Bacteria</taxon>
        <taxon>Pseudomonadati</taxon>
        <taxon>Pseudomonadota</taxon>
        <taxon>Alphaproteobacteria</taxon>
        <taxon>Hyphomicrobiales</taxon>
        <taxon>Rhizobiaceae</taxon>
        <taxon>Shinella</taxon>
    </lineage>
</organism>
<dbReference type="Proteomes" id="UP000440304">
    <property type="component" value="Unassembled WGS sequence"/>
</dbReference>
<dbReference type="NCBIfam" id="NF008277">
    <property type="entry name" value="PRK11055.1"/>
    <property type="match status" value="1"/>
</dbReference>
<feature type="active site" description="Proton donor" evidence="6">
    <location>
        <position position="180"/>
    </location>
</feature>
<dbReference type="InterPro" id="IPR014718">
    <property type="entry name" value="GH-type_carb-bd"/>
</dbReference>
<dbReference type="Pfam" id="PF01263">
    <property type="entry name" value="Aldose_epim"/>
    <property type="match status" value="1"/>
</dbReference>